<dbReference type="SUPFAM" id="SSF48726">
    <property type="entry name" value="Immunoglobulin"/>
    <property type="match status" value="1"/>
</dbReference>
<dbReference type="RefSeq" id="XP_065644021.1">
    <property type="nucleotide sequence ID" value="XM_065787949.1"/>
</dbReference>
<organism evidence="2 3">
    <name type="scientific">Hydra vulgaris</name>
    <name type="common">Hydra</name>
    <name type="synonym">Hydra attenuata</name>
    <dbReference type="NCBI Taxonomy" id="6087"/>
    <lineage>
        <taxon>Eukaryota</taxon>
        <taxon>Metazoa</taxon>
        <taxon>Cnidaria</taxon>
        <taxon>Hydrozoa</taxon>
        <taxon>Hydroidolina</taxon>
        <taxon>Anthoathecata</taxon>
        <taxon>Aplanulata</taxon>
        <taxon>Hydridae</taxon>
        <taxon>Hydra</taxon>
    </lineage>
</organism>
<sequence>MTSQNSKTYESFSIKPLLRYNKTAKTIEVKRSSSDVQACFSKLFDIEENFSYFSGHILKARLLTKLPQTLTLNVGDRLKLVCLENALFPTEIRWYLNDAVLYPTKDGRVMFENNKRELRITAVNRKDAGNITCFVQNRFGIDSTTCILNIKVFK</sequence>
<dbReference type="Pfam" id="PF07679">
    <property type="entry name" value="I-set"/>
    <property type="match status" value="1"/>
</dbReference>
<proteinExistence type="predicted"/>
<dbReference type="SMART" id="SM00409">
    <property type="entry name" value="IG"/>
    <property type="match status" value="1"/>
</dbReference>
<keyword evidence="2" id="KW-1185">Reference proteome</keyword>
<gene>
    <name evidence="3" type="primary">LOC105844568</name>
</gene>
<dbReference type="InterPro" id="IPR007110">
    <property type="entry name" value="Ig-like_dom"/>
</dbReference>
<dbReference type="InterPro" id="IPR003599">
    <property type="entry name" value="Ig_sub"/>
</dbReference>
<dbReference type="InterPro" id="IPR036179">
    <property type="entry name" value="Ig-like_dom_sf"/>
</dbReference>
<reference evidence="3" key="2">
    <citation type="submission" date="2025-08" db="UniProtKB">
        <authorList>
            <consortium name="RefSeq"/>
        </authorList>
    </citation>
    <scope>IDENTIFICATION</scope>
</reference>
<evidence type="ECO:0000313" key="3">
    <source>
        <dbReference type="RefSeq" id="XP_065644021.1"/>
    </source>
</evidence>
<evidence type="ECO:0000313" key="2">
    <source>
        <dbReference type="Proteomes" id="UP001652625"/>
    </source>
</evidence>
<name>A0ABM4B5A4_HYDVU</name>
<feature type="domain" description="Ig-like" evidence="1">
    <location>
        <begin position="61"/>
        <end position="149"/>
    </location>
</feature>
<accession>A0ABM4B5A4</accession>
<dbReference type="Proteomes" id="UP001652625">
    <property type="component" value="Chromosome 01"/>
</dbReference>
<reference evidence="2" key="1">
    <citation type="submission" date="2025-05" db="UniProtKB">
        <authorList>
            <consortium name="RefSeq"/>
        </authorList>
    </citation>
    <scope>NUCLEOTIDE SEQUENCE [LARGE SCALE GENOMIC DNA]</scope>
</reference>
<dbReference type="InterPro" id="IPR003598">
    <property type="entry name" value="Ig_sub2"/>
</dbReference>
<evidence type="ECO:0000259" key="1">
    <source>
        <dbReference type="PROSITE" id="PS50835"/>
    </source>
</evidence>
<dbReference type="InterPro" id="IPR013098">
    <property type="entry name" value="Ig_I-set"/>
</dbReference>
<dbReference type="InterPro" id="IPR013783">
    <property type="entry name" value="Ig-like_fold"/>
</dbReference>
<dbReference type="PROSITE" id="PS50835">
    <property type="entry name" value="IG_LIKE"/>
    <property type="match status" value="1"/>
</dbReference>
<dbReference type="Gene3D" id="2.60.40.10">
    <property type="entry name" value="Immunoglobulins"/>
    <property type="match status" value="1"/>
</dbReference>
<dbReference type="GeneID" id="105844568"/>
<protein>
    <submittedName>
        <fullName evidence="3">Myopalladin</fullName>
    </submittedName>
</protein>
<dbReference type="SMART" id="SM00408">
    <property type="entry name" value="IGc2"/>
    <property type="match status" value="1"/>
</dbReference>